<gene>
    <name evidence="1" type="ORF">MLD38_021395</name>
</gene>
<accession>A0ACB9QG15</accession>
<organism evidence="1 2">
    <name type="scientific">Melastoma candidum</name>
    <dbReference type="NCBI Taxonomy" id="119954"/>
    <lineage>
        <taxon>Eukaryota</taxon>
        <taxon>Viridiplantae</taxon>
        <taxon>Streptophyta</taxon>
        <taxon>Embryophyta</taxon>
        <taxon>Tracheophyta</taxon>
        <taxon>Spermatophyta</taxon>
        <taxon>Magnoliopsida</taxon>
        <taxon>eudicotyledons</taxon>
        <taxon>Gunneridae</taxon>
        <taxon>Pentapetalae</taxon>
        <taxon>rosids</taxon>
        <taxon>malvids</taxon>
        <taxon>Myrtales</taxon>
        <taxon>Melastomataceae</taxon>
        <taxon>Melastomatoideae</taxon>
        <taxon>Melastomateae</taxon>
        <taxon>Melastoma</taxon>
    </lineage>
</organism>
<sequence length="238" mass="27030">MEDLPDQLIWEILRRIWSTVDQNAASLVCKRLYRADNEQRCSLRFGCRLDPANEALSTLCARFPNLAKIKKTYAGWMSKLGKQLDDHGLFILSEFCPSLTDLTLSYCTFFTDVGLRCLTSCSKLSSLKLNFAPRITGCGILSLVTGCKNLTVLHLIRCLNVCSFEHIGKYGKIEDLGIRNCRSIGEGDLAKLGASWRKLKRLQFKLDSNYRYMKANDCSAVDRWQTHHISCNNTWCIA</sequence>
<dbReference type="EMBL" id="CM042885">
    <property type="protein sequence ID" value="KAI4365410.1"/>
    <property type="molecule type" value="Genomic_DNA"/>
</dbReference>
<evidence type="ECO:0000313" key="2">
    <source>
        <dbReference type="Proteomes" id="UP001057402"/>
    </source>
</evidence>
<name>A0ACB9QG15_9MYRT</name>
<evidence type="ECO:0000313" key="1">
    <source>
        <dbReference type="EMBL" id="KAI4365410.1"/>
    </source>
</evidence>
<dbReference type="Proteomes" id="UP001057402">
    <property type="component" value="Chromosome 6"/>
</dbReference>
<protein>
    <submittedName>
        <fullName evidence="1">Uncharacterized protein</fullName>
    </submittedName>
</protein>
<keyword evidence="2" id="KW-1185">Reference proteome</keyword>
<comment type="caution">
    <text evidence="1">The sequence shown here is derived from an EMBL/GenBank/DDBJ whole genome shotgun (WGS) entry which is preliminary data.</text>
</comment>
<proteinExistence type="predicted"/>
<reference evidence="2" key="1">
    <citation type="journal article" date="2023" name="Front. Plant Sci.">
        <title>Chromosomal-level genome assembly of Melastoma candidum provides insights into trichome evolution.</title>
        <authorList>
            <person name="Zhong Y."/>
            <person name="Wu W."/>
            <person name="Sun C."/>
            <person name="Zou P."/>
            <person name="Liu Y."/>
            <person name="Dai S."/>
            <person name="Zhou R."/>
        </authorList>
    </citation>
    <scope>NUCLEOTIDE SEQUENCE [LARGE SCALE GENOMIC DNA]</scope>
</reference>